<proteinExistence type="predicted"/>
<dbReference type="EMBL" id="MU070424">
    <property type="protein sequence ID" value="KAF5827794.1"/>
    <property type="molecule type" value="Genomic_DNA"/>
</dbReference>
<feature type="chain" id="PRO_5046929763" evidence="1">
    <location>
        <begin position="32"/>
        <end position="159"/>
    </location>
</feature>
<dbReference type="Proteomes" id="UP000815325">
    <property type="component" value="Unassembled WGS sequence"/>
</dbReference>
<feature type="signal peptide" evidence="1">
    <location>
        <begin position="1"/>
        <end position="31"/>
    </location>
</feature>
<comment type="caution">
    <text evidence="2">The sequence shown here is derived from an EMBL/GenBank/DDBJ whole genome shotgun (WGS) entry which is preliminary data.</text>
</comment>
<organism evidence="2 3">
    <name type="scientific">Dunaliella salina</name>
    <name type="common">Green alga</name>
    <name type="synonym">Protococcus salinus</name>
    <dbReference type="NCBI Taxonomy" id="3046"/>
    <lineage>
        <taxon>Eukaryota</taxon>
        <taxon>Viridiplantae</taxon>
        <taxon>Chlorophyta</taxon>
        <taxon>core chlorophytes</taxon>
        <taxon>Chlorophyceae</taxon>
        <taxon>CS clade</taxon>
        <taxon>Chlamydomonadales</taxon>
        <taxon>Dunaliellaceae</taxon>
        <taxon>Dunaliella</taxon>
    </lineage>
</organism>
<protein>
    <submittedName>
        <fullName evidence="2">Uncharacterized protein</fullName>
    </submittedName>
</protein>
<gene>
    <name evidence="2" type="ORF">DUNSADRAFT_18717</name>
</gene>
<evidence type="ECO:0000313" key="2">
    <source>
        <dbReference type="EMBL" id="KAF5827794.1"/>
    </source>
</evidence>
<keyword evidence="1" id="KW-0732">Signal</keyword>
<keyword evidence="3" id="KW-1185">Reference proteome</keyword>
<accession>A0ABQ7FZL1</accession>
<reference evidence="2" key="1">
    <citation type="submission" date="2017-08" db="EMBL/GenBank/DDBJ databases">
        <authorList>
            <person name="Polle J.E."/>
            <person name="Barry K."/>
            <person name="Cushman J."/>
            <person name="Schmutz J."/>
            <person name="Tran D."/>
            <person name="Hathwaick L.T."/>
            <person name="Yim W.C."/>
            <person name="Jenkins J."/>
            <person name="Mckie-Krisberg Z.M."/>
            <person name="Prochnik S."/>
            <person name="Lindquist E."/>
            <person name="Dockter R.B."/>
            <person name="Adam C."/>
            <person name="Molina H."/>
            <person name="Bunkerborg J."/>
            <person name="Jin E."/>
            <person name="Buchheim M."/>
            <person name="Magnuson J."/>
        </authorList>
    </citation>
    <scope>NUCLEOTIDE SEQUENCE</scope>
    <source>
        <strain evidence="2">CCAP 19/18</strain>
    </source>
</reference>
<evidence type="ECO:0000256" key="1">
    <source>
        <dbReference type="SAM" id="SignalP"/>
    </source>
</evidence>
<name>A0ABQ7FZL1_DUNSA</name>
<evidence type="ECO:0000313" key="3">
    <source>
        <dbReference type="Proteomes" id="UP000815325"/>
    </source>
</evidence>
<sequence>MVAAGGLSGLVNWWLAPWLVFHAWLSTLTRLQHTAPHIPFRPEGLSGQDLCTAIVSGTVTIRLPSWLEAVLNYPNYHMPQHLAPDAVPYYNAKRATEGLRERLWPYMTEGKLSVKLLINHITKWQVYDTEQETYITFDEAMQKVTLLEQLQGGAPAASS</sequence>
<dbReference type="PANTHER" id="PTHR32100">
    <property type="entry name" value="OMEGA-6 FATTY ACID DESATURASE, CHLOROPLASTIC"/>
    <property type="match status" value="1"/>
</dbReference>
<dbReference type="InterPro" id="IPR012171">
    <property type="entry name" value="Fatty_acid_desaturase"/>
</dbReference>